<dbReference type="CDD" id="cd04496">
    <property type="entry name" value="SSB_OBF"/>
    <property type="match status" value="1"/>
</dbReference>
<name>A0ABT1XAL7_9PROT</name>
<evidence type="ECO:0000313" key="6">
    <source>
        <dbReference type="EMBL" id="MCR0984019.1"/>
    </source>
</evidence>
<gene>
    <name evidence="6" type="primary">ssb</name>
    <name evidence="6" type="ORF">NRP21_18345</name>
</gene>
<dbReference type="RefSeq" id="WP_257717685.1">
    <property type="nucleotide sequence ID" value="NZ_JANJOU010000018.1"/>
</dbReference>
<organism evidence="6 7">
    <name type="scientific">Roseomonas populi</name>
    <dbReference type="NCBI Taxonomy" id="3121582"/>
    <lineage>
        <taxon>Bacteria</taxon>
        <taxon>Pseudomonadati</taxon>
        <taxon>Pseudomonadota</taxon>
        <taxon>Alphaproteobacteria</taxon>
        <taxon>Acetobacterales</taxon>
        <taxon>Roseomonadaceae</taxon>
        <taxon>Roseomonas</taxon>
    </lineage>
</organism>
<evidence type="ECO:0000256" key="4">
    <source>
        <dbReference type="RuleBase" id="RU000524"/>
    </source>
</evidence>
<accession>A0ABT1XAL7</accession>
<keyword evidence="2" id="KW-0233">DNA recombination</keyword>
<dbReference type="NCBIfam" id="TIGR00621">
    <property type="entry name" value="ssb"/>
    <property type="match status" value="1"/>
</dbReference>
<dbReference type="EMBL" id="JANJOU010000018">
    <property type="protein sequence ID" value="MCR0984019.1"/>
    <property type="molecule type" value="Genomic_DNA"/>
</dbReference>
<dbReference type="HAMAP" id="MF_00984">
    <property type="entry name" value="SSB"/>
    <property type="match status" value="1"/>
</dbReference>
<protein>
    <recommendedName>
        <fullName evidence="3 4">Single-stranded DNA-binding protein</fullName>
        <shortName evidence="3">SSB</shortName>
    </recommendedName>
</protein>
<keyword evidence="7" id="KW-1185">Reference proteome</keyword>
<sequence>MAGSMNKVLLIGRLGTDPEARTFQNGGGAVSFTLATSERWKDGNGERKERTEWHRVSIFTEGLRDVAERYLHKGDLVSIEGKLETRKWTDAQGTDHYSTEVVLRPFRGELIMLGSPNQSGDREARGEAGASAGGGERTAQGSTRARGRQRARAGAEAGAAGSSGWDAPKADLDDDVPF</sequence>
<dbReference type="GO" id="GO:0003677">
    <property type="term" value="F:DNA binding"/>
    <property type="evidence" value="ECO:0007669"/>
    <property type="project" value="UniProtKB-KW"/>
</dbReference>
<dbReference type="SUPFAM" id="SSF50249">
    <property type="entry name" value="Nucleic acid-binding proteins"/>
    <property type="match status" value="1"/>
</dbReference>
<comment type="subunit">
    <text evidence="3">Homotetramer.</text>
</comment>
<comment type="caution">
    <text evidence="3">Lacks conserved residue(s) required for the propagation of feature annotation.</text>
</comment>
<dbReference type="PANTHER" id="PTHR10302">
    <property type="entry name" value="SINGLE-STRANDED DNA-BINDING PROTEIN"/>
    <property type="match status" value="1"/>
</dbReference>
<dbReference type="Proteomes" id="UP001524642">
    <property type="component" value="Unassembled WGS sequence"/>
</dbReference>
<dbReference type="InterPro" id="IPR012340">
    <property type="entry name" value="NA-bd_OB-fold"/>
</dbReference>
<dbReference type="Gene3D" id="2.40.50.140">
    <property type="entry name" value="Nucleic acid-binding proteins"/>
    <property type="match status" value="1"/>
</dbReference>
<dbReference type="InterPro" id="IPR011344">
    <property type="entry name" value="ssDNA-bd"/>
</dbReference>
<dbReference type="Pfam" id="PF00436">
    <property type="entry name" value="SSB"/>
    <property type="match status" value="1"/>
</dbReference>
<dbReference type="PROSITE" id="PS50935">
    <property type="entry name" value="SSB"/>
    <property type="match status" value="1"/>
</dbReference>
<evidence type="ECO:0000256" key="5">
    <source>
        <dbReference type="SAM" id="MobiDB-lite"/>
    </source>
</evidence>
<evidence type="ECO:0000256" key="3">
    <source>
        <dbReference type="HAMAP-Rule" id="MF_00984"/>
    </source>
</evidence>
<evidence type="ECO:0000313" key="7">
    <source>
        <dbReference type="Proteomes" id="UP001524642"/>
    </source>
</evidence>
<keyword evidence="1 3" id="KW-0238">DNA-binding</keyword>
<evidence type="ECO:0000256" key="1">
    <source>
        <dbReference type="ARBA" id="ARBA00023125"/>
    </source>
</evidence>
<proteinExistence type="inferred from homology"/>
<reference evidence="6 7" key="1">
    <citation type="submission" date="2022-06" db="EMBL/GenBank/DDBJ databases">
        <title>Roseomonas CN29.</title>
        <authorList>
            <person name="Cheng Y."/>
            <person name="He X."/>
        </authorList>
    </citation>
    <scope>NUCLEOTIDE SEQUENCE [LARGE SCALE GENOMIC DNA]</scope>
    <source>
        <strain evidence="6 7">CN29</strain>
    </source>
</reference>
<feature type="region of interest" description="Disordered" evidence="5">
    <location>
        <begin position="112"/>
        <end position="178"/>
    </location>
</feature>
<evidence type="ECO:0000256" key="2">
    <source>
        <dbReference type="ARBA" id="ARBA00023172"/>
    </source>
</evidence>
<feature type="compositionally biased region" description="Low complexity" evidence="5">
    <location>
        <begin position="152"/>
        <end position="164"/>
    </location>
</feature>
<dbReference type="PANTHER" id="PTHR10302:SF27">
    <property type="entry name" value="SINGLE-STRANDED DNA-BINDING PROTEIN"/>
    <property type="match status" value="1"/>
</dbReference>
<dbReference type="InterPro" id="IPR000424">
    <property type="entry name" value="Primosome_PriB/ssb"/>
</dbReference>
<comment type="caution">
    <text evidence="6">The sequence shown here is derived from an EMBL/GenBank/DDBJ whole genome shotgun (WGS) entry which is preliminary data.</text>
</comment>